<evidence type="ECO:0000256" key="6">
    <source>
        <dbReference type="RuleBase" id="RU000320"/>
    </source>
</evidence>
<protein>
    <recommendedName>
        <fullName evidence="5">NADH-quinone oxidoreductase subunit N</fullName>
        <ecNumber evidence="5">7.1.1.-</ecNumber>
    </recommendedName>
    <alternativeName>
        <fullName evidence="5">NADH dehydrogenase I subunit N</fullName>
    </alternativeName>
    <alternativeName>
        <fullName evidence="5">NDH-1 subunit N</fullName>
    </alternativeName>
</protein>
<comment type="similarity">
    <text evidence="5">Belongs to the complex I subunit 2 family.</text>
</comment>
<dbReference type="GO" id="GO:0008137">
    <property type="term" value="F:NADH dehydrogenase (ubiquinone) activity"/>
    <property type="evidence" value="ECO:0007669"/>
    <property type="project" value="InterPro"/>
</dbReference>
<comment type="subcellular location">
    <subcellularLocation>
        <location evidence="1 5">Cell membrane</location>
        <topology evidence="1 5">Multi-pass membrane protein</topology>
    </subcellularLocation>
    <subcellularLocation>
        <location evidence="6">Membrane</location>
        <topology evidence="6">Multi-pass membrane protein</topology>
    </subcellularLocation>
</comment>
<keyword evidence="5" id="KW-1003">Cell membrane</keyword>
<feature type="transmembrane region" description="Helical" evidence="5">
    <location>
        <begin position="384"/>
        <end position="407"/>
    </location>
</feature>
<evidence type="ECO:0000313" key="8">
    <source>
        <dbReference type="EMBL" id="ATY86229.1"/>
    </source>
</evidence>
<dbReference type="GO" id="GO:0005886">
    <property type="term" value="C:plasma membrane"/>
    <property type="evidence" value="ECO:0007669"/>
    <property type="project" value="UniProtKB-SubCell"/>
</dbReference>
<proteinExistence type="inferred from homology"/>
<dbReference type="Pfam" id="PF00361">
    <property type="entry name" value="Proton_antipo_M"/>
    <property type="match status" value="1"/>
</dbReference>
<comment type="catalytic activity">
    <reaction evidence="5">
        <text>a quinone + NADH + 5 H(+)(in) = a quinol + NAD(+) + 4 H(+)(out)</text>
        <dbReference type="Rhea" id="RHEA:57888"/>
        <dbReference type="ChEBI" id="CHEBI:15378"/>
        <dbReference type="ChEBI" id="CHEBI:24646"/>
        <dbReference type="ChEBI" id="CHEBI:57540"/>
        <dbReference type="ChEBI" id="CHEBI:57945"/>
        <dbReference type="ChEBI" id="CHEBI:132124"/>
    </reaction>
</comment>
<evidence type="ECO:0000256" key="5">
    <source>
        <dbReference type="HAMAP-Rule" id="MF_00445"/>
    </source>
</evidence>
<sequence>MSTILQGLTWSQVWWVMGPEIVLIAGGFVLMLLDAILPPGVKRATVANGLGVVALAWAGVLVLRRFGQTASLGPGSYVLDDYALVFKLLFIGITFLILLLSVDEHGQIDVARGEYTYLLLFATVGAMVMASSVDLVTLFVGLEILSVSSYILVGVRKTSKSAEGAMKYLVLGAIATACVLFGMSYIYGVTGTTNLAEAGYALYLAWDSYRAIVVIGMLLMLVGFSVKISVVPFHMWAPDVYEGAPTPITAFLAAASKAAGFAMLIRVFLYGFASHFPEWGGLWIGIAAVTMVVGNLLAIVQRNVKRMLAYSSIGQAGYLLVPFAALTGAYHGGNLLQGVSALYFYLAAYALMTAGAFAVLTVVAHHARSEDVDAFTGLFRRSPLLAGAMTVFLTAMAGMPLTSGFTGKFFIALGAINTGYYWLAGLMFLTSVMAFAYYFGLIRRMYLQEPYGPPELWGTPATVALVVAIALVGTIGLGVAPGVMMHSLPSLNWFGQ</sequence>
<dbReference type="GO" id="GO:0048038">
    <property type="term" value="F:quinone binding"/>
    <property type="evidence" value="ECO:0007669"/>
    <property type="project" value="UniProtKB-KW"/>
</dbReference>
<feature type="transmembrane region" description="Helical" evidence="5">
    <location>
        <begin position="342"/>
        <end position="363"/>
    </location>
</feature>
<keyword evidence="3 5" id="KW-1133">Transmembrane helix</keyword>
<evidence type="ECO:0000259" key="7">
    <source>
        <dbReference type="Pfam" id="PF00361"/>
    </source>
</evidence>
<feature type="transmembrane region" description="Helical" evidence="5">
    <location>
        <begin position="307"/>
        <end position="330"/>
    </location>
</feature>
<dbReference type="EMBL" id="CP024955">
    <property type="protein sequence ID" value="ATY86229.1"/>
    <property type="molecule type" value="Genomic_DNA"/>
</dbReference>
<dbReference type="Proteomes" id="UP000231932">
    <property type="component" value="Chromosome"/>
</dbReference>
<feature type="domain" description="NADH:quinone oxidoreductase/Mrp antiporter transmembrane" evidence="7">
    <location>
        <begin position="132"/>
        <end position="433"/>
    </location>
</feature>
<evidence type="ECO:0000256" key="2">
    <source>
        <dbReference type="ARBA" id="ARBA00022692"/>
    </source>
</evidence>
<reference evidence="9" key="1">
    <citation type="submission" date="2017-11" db="EMBL/GenBank/DDBJ databases">
        <title>Complete Genome Sequence of Kyrpidia sp. Strain EA-1, a thermophilic, hydrogen-oxidizing Bacterium, isolated from the Azores.</title>
        <authorList>
            <person name="Reiner J.E."/>
            <person name="Lapp C.J."/>
            <person name="Bunk B."/>
            <person name="Gescher J."/>
        </authorList>
    </citation>
    <scope>NUCLEOTIDE SEQUENCE [LARGE SCALE GENOMIC DNA]</scope>
    <source>
        <strain evidence="9">EA-1</strain>
    </source>
</reference>
<dbReference type="PANTHER" id="PTHR22773">
    <property type="entry name" value="NADH DEHYDROGENASE"/>
    <property type="match status" value="1"/>
</dbReference>
<feature type="transmembrane region" description="Helical" evidence="5">
    <location>
        <begin position="419"/>
        <end position="440"/>
    </location>
</feature>
<accession>A0A2K8NA61</accession>
<evidence type="ECO:0000256" key="4">
    <source>
        <dbReference type="ARBA" id="ARBA00023136"/>
    </source>
</evidence>
<keyword evidence="5" id="KW-0874">Quinone</keyword>
<dbReference type="EC" id="7.1.1.-" evidence="5"/>
<feature type="transmembrane region" description="Helical" evidence="5">
    <location>
        <begin position="461"/>
        <end position="484"/>
    </location>
</feature>
<feature type="transmembrane region" description="Helical" evidence="5">
    <location>
        <begin position="45"/>
        <end position="63"/>
    </location>
</feature>
<keyword evidence="9" id="KW-1185">Reference proteome</keyword>
<keyword evidence="5" id="KW-0813">Transport</keyword>
<keyword evidence="2 5" id="KW-0812">Transmembrane</keyword>
<evidence type="ECO:0000256" key="1">
    <source>
        <dbReference type="ARBA" id="ARBA00004651"/>
    </source>
</evidence>
<dbReference type="GO" id="GO:0050136">
    <property type="term" value="F:NADH dehydrogenase (quinone) (non-electrogenic) activity"/>
    <property type="evidence" value="ECO:0007669"/>
    <property type="project" value="UniProtKB-UniRule"/>
</dbReference>
<keyword evidence="5" id="KW-1278">Translocase</keyword>
<dbReference type="KEGG" id="kyr:CVV65_15910"/>
<feature type="transmembrane region" description="Helical" evidence="5">
    <location>
        <begin position="251"/>
        <end position="273"/>
    </location>
</feature>
<dbReference type="OrthoDB" id="9811718at2"/>
<dbReference type="GO" id="GO:0042773">
    <property type="term" value="P:ATP synthesis coupled electron transport"/>
    <property type="evidence" value="ECO:0007669"/>
    <property type="project" value="InterPro"/>
</dbReference>
<feature type="transmembrane region" description="Helical" evidence="5">
    <location>
        <begin position="168"/>
        <end position="188"/>
    </location>
</feature>
<comment type="function">
    <text evidence="5">NDH-1 shuttles electrons from NADH, via FMN and iron-sulfur (Fe-S) centers, to quinones in the respiratory chain. The immediate electron acceptor for the enzyme in this species is believed to be a menaquinone. Couples the redox reaction to proton translocation (for every two electrons transferred, four hydrogen ions are translocated across the cytoplasmic membrane), and thus conserves the redox energy in a proton gradient.</text>
</comment>
<dbReference type="NCBIfam" id="TIGR01770">
    <property type="entry name" value="NDH_I_N"/>
    <property type="match status" value="1"/>
</dbReference>
<feature type="transmembrane region" description="Helical" evidence="5">
    <location>
        <begin position="114"/>
        <end position="130"/>
    </location>
</feature>
<dbReference type="HAMAP" id="MF_00445">
    <property type="entry name" value="NDH1_NuoN_1"/>
    <property type="match status" value="1"/>
</dbReference>
<keyword evidence="4 5" id="KW-0472">Membrane</keyword>
<evidence type="ECO:0000313" key="9">
    <source>
        <dbReference type="Proteomes" id="UP000231932"/>
    </source>
</evidence>
<evidence type="ECO:0000256" key="3">
    <source>
        <dbReference type="ARBA" id="ARBA00022989"/>
    </source>
</evidence>
<gene>
    <name evidence="5" type="primary">nuoN</name>
    <name evidence="8" type="ORF">CVV65_15910</name>
</gene>
<dbReference type="RefSeq" id="WP_100668975.1">
    <property type="nucleotide sequence ID" value="NZ_CP024955.1"/>
</dbReference>
<name>A0A2K8NA61_9BACL</name>
<comment type="subunit">
    <text evidence="5">NDH-1 is composed of 14 different subunits. Subunits NuoA, H, J, K, L, M, N constitute the membrane sector of the complex.</text>
</comment>
<feature type="transmembrane region" description="Helical" evidence="5">
    <location>
        <begin position="12"/>
        <end position="33"/>
    </location>
</feature>
<feature type="transmembrane region" description="Helical" evidence="5">
    <location>
        <begin position="136"/>
        <end position="156"/>
    </location>
</feature>
<feature type="transmembrane region" description="Helical" evidence="5">
    <location>
        <begin position="279"/>
        <end position="300"/>
    </location>
</feature>
<dbReference type="InterPro" id="IPR001750">
    <property type="entry name" value="ND/Mrp_TM"/>
</dbReference>
<feature type="transmembrane region" description="Helical" evidence="5">
    <location>
        <begin position="208"/>
        <end position="230"/>
    </location>
</feature>
<organism evidence="8 9">
    <name type="scientific">Kyrpidia spormannii</name>
    <dbReference type="NCBI Taxonomy" id="2055160"/>
    <lineage>
        <taxon>Bacteria</taxon>
        <taxon>Bacillati</taxon>
        <taxon>Bacillota</taxon>
        <taxon>Bacilli</taxon>
        <taxon>Bacillales</taxon>
        <taxon>Alicyclobacillaceae</taxon>
        <taxon>Kyrpidia</taxon>
    </lineage>
</organism>
<feature type="transmembrane region" description="Helical" evidence="5">
    <location>
        <begin position="83"/>
        <end position="102"/>
    </location>
</feature>
<dbReference type="AlphaFoldDB" id="A0A2K8NA61"/>
<dbReference type="InterPro" id="IPR010096">
    <property type="entry name" value="NADH-Q_OxRdtase_suN/2"/>
</dbReference>
<keyword evidence="5" id="KW-0520">NAD</keyword>